<sequence length="426" mass="45936">MVDSSTLPAQWDLPQWLQHIEACHPAEIELGLDRLKQVADRLGLKLERSFKVVAGGTNGKGSTLAMLDAILRESGLTTGRYSSPHFIHYSERVLLNGVPAEERAFCDAFVRIEQTRGDIPLTYFEYGTLAALIIMSDANVDVMLLEVGLGGRLDAVNIVDADLAMVSTIALDHTDWLGPDRESIGYEKAGIFRAGKPALCGDPEPPESLVRHARELGALLLVRNRDFQLDVVSDHWSWKGTGPEGAVSYESLPLPCLPLANAAMVVQAVQFLPWSISAEAIRAGLKAATLPGRMQRVSWRGISLVLDVAHNPEAAEYLATQLAQAGGASHLVLGMMHDKDIPSVLSALCNCVEHWYPVKLDVPRAADVNTLKAHLASAGVESDRVHTLGRVEDTLEALAASGVQGPVVVAGSFFTVADALTHIAKR</sequence>
<dbReference type="EMBL" id="JACVEW010000013">
    <property type="protein sequence ID" value="MBP0049037.1"/>
    <property type="molecule type" value="Genomic_DNA"/>
</dbReference>
<protein>
    <recommendedName>
        <fullName evidence="7">Dihydrofolate synthase/folylpolyglutamate synthase</fullName>
        <ecNumber evidence="5">6.3.2.12</ecNumber>
        <ecNumber evidence="6">6.3.2.17</ecNumber>
    </recommendedName>
    <alternativeName>
        <fullName evidence="16">Folylpoly-gamma-glutamate synthetase-dihydrofolate synthetase</fullName>
    </alternativeName>
    <alternativeName>
        <fullName evidence="14">Folylpolyglutamate synthetase</fullName>
    </alternativeName>
    <alternativeName>
        <fullName evidence="15">Tetrahydrofolylpolyglutamate synthase</fullName>
    </alternativeName>
</protein>
<gene>
    <name evidence="23" type="primary">folC</name>
    <name evidence="23" type="ORF">H9C73_09820</name>
</gene>
<comment type="pathway">
    <text evidence="2">Cofactor biosynthesis; tetrahydrofolate biosynthesis; 7,8-dihydrofolate from 2-amino-4-hydroxy-6-hydroxymethyl-7,8-dihydropteridine diphosphate and 4-aminobenzoate: step 2/2.</text>
</comment>
<dbReference type="NCBIfam" id="TIGR01499">
    <property type="entry name" value="folC"/>
    <property type="match status" value="1"/>
</dbReference>
<keyword evidence="9" id="KW-0479">Metal-binding</keyword>
<evidence type="ECO:0000256" key="20">
    <source>
        <dbReference type="ARBA" id="ARBA00049161"/>
    </source>
</evidence>
<dbReference type="InterPro" id="IPR036615">
    <property type="entry name" value="Mur_ligase_C_dom_sf"/>
</dbReference>
<dbReference type="PANTHER" id="PTHR11136:SF0">
    <property type="entry name" value="DIHYDROFOLATE SYNTHETASE-RELATED"/>
    <property type="match status" value="1"/>
</dbReference>
<comment type="catalytic activity">
    <reaction evidence="20">
        <text>7,8-dihydropteroate + L-glutamate + ATP = 7,8-dihydrofolate + ADP + phosphate + H(+)</text>
        <dbReference type="Rhea" id="RHEA:23584"/>
        <dbReference type="ChEBI" id="CHEBI:15378"/>
        <dbReference type="ChEBI" id="CHEBI:17839"/>
        <dbReference type="ChEBI" id="CHEBI:29985"/>
        <dbReference type="ChEBI" id="CHEBI:30616"/>
        <dbReference type="ChEBI" id="CHEBI:43474"/>
        <dbReference type="ChEBI" id="CHEBI:57451"/>
        <dbReference type="ChEBI" id="CHEBI:456216"/>
        <dbReference type="EC" id="6.3.2.12"/>
    </reaction>
</comment>
<evidence type="ECO:0000256" key="18">
    <source>
        <dbReference type="ARBA" id="ARBA00047808"/>
    </source>
</evidence>
<keyword evidence="13" id="KW-0289">Folate biosynthesis</keyword>
<evidence type="ECO:0000313" key="24">
    <source>
        <dbReference type="Proteomes" id="UP000810171"/>
    </source>
</evidence>
<dbReference type="Pfam" id="PF02875">
    <property type="entry name" value="Mur_ligase_C"/>
    <property type="match status" value="1"/>
</dbReference>
<proteinExistence type="inferred from homology"/>
<comment type="catalytic activity">
    <reaction evidence="18">
        <text>10-formyltetrahydrofolyl-(gamma-L-Glu)(n) + L-glutamate + ATP = 10-formyltetrahydrofolyl-(gamma-L-Glu)(n+1) + ADP + phosphate + H(+)</text>
        <dbReference type="Rhea" id="RHEA:51904"/>
        <dbReference type="Rhea" id="RHEA-COMP:13088"/>
        <dbReference type="Rhea" id="RHEA-COMP:14300"/>
        <dbReference type="ChEBI" id="CHEBI:15378"/>
        <dbReference type="ChEBI" id="CHEBI:29985"/>
        <dbReference type="ChEBI" id="CHEBI:30616"/>
        <dbReference type="ChEBI" id="CHEBI:43474"/>
        <dbReference type="ChEBI" id="CHEBI:134413"/>
        <dbReference type="ChEBI" id="CHEBI:456216"/>
        <dbReference type="EC" id="6.3.2.17"/>
    </reaction>
</comment>
<comment type="function">
    <text evidence="1">Functions in two distinct reactions of the de novo folate biosynthetic pathway. Catalyzes the addition of a glutamate residue to dihydropteroate (7,8-dihydropteroate or H2Pte) to form dihydrofolate (7,8-dihydrofolate monoglutamate or H2Pte-Glu). Also catalyzes successive additions of L-glutamate to tetrahydrofolate or 10-formyltetrahydrofolate or 5,10-methylenetetrahydrofolate, leading to folylpolyglutamate derivatives.</text>
</comment>
<evidence type="ECO:0000256" key="13">
    <source>
        <dbReference type="ARBA" id="ARBA00022909"/>
    </source>
</evidence>
<comment type="pathway">
    <text evidence="3">Cofactor biosynthesis; tetrahydrofolylpolyglutamate biosynthesis.</text>
</comment>
<evidence type="ECO:0000259" key="22">
    <source>
        <dbReference type="Pfam" id="PF02875"/>
    </source>
</evidence>
<dbReference type="GO" id="GO:0008841">
    <property type="term" value="F:dihydrofolate synthase activity"/>
    <property type="evidence" value="ECO:0007669"/>
    <property type="project" value="UniProtKB-EC"/>
</dbReference>
<comment type="catalytic activity">
    <reaction evidence="17">
        <text>(6S)-5,6,7,8-tetrahydrofolyl-(gamma-L-Glu)(n) + L-glutamate + ATP = (6S)-5,6,7,8-tetrahydrofolyl-(gamma-L-Glu)(n+1) + ADP + phosphate + H(+)</text>
        <dbReference type="Rhea" id="RHEA:10580"/>
        <dbReference type="Rhea" id="RHEA-COMP:14738"/>
        <dbReference type="Rhea" id="RHEA-COMP:14740"/>
        <dbReference type="ChEBI" id="CHEBI:15378"/>
        <dbReference type="ChEBI" id="CHEBI:29985"/>
        <dbReference type="ChEBI" id="CHEBI:30616"/>
        <dbReference type="ChEBI" id="CHEBI:43474"/>
        <dbReference type="ChEBI" id="CHEBI:141005"/>
        <dbReference type="ChEBI" id="CHEBI:456216"/>
        <dbReference type="EC" id="6.3.2.17"/>
    </reaction>
</comment>
<comment type="catalytic activity">
    <reaction evidence="19">
        <text>(6R)-5,10-methylenetetrahydrofolyl-(gamma-L-Glu)(n) + L-glutamate + ATP = (6R)-5,10-methylenetetrahydrofolyl-(gamma-L-Glu)(n+1) + ADP + phosphate + H(+)</text>
        <dbReference type="Rhea" id="RHEA:51912"/>
        <dbReference type="Rhea" id="RHEA-COMP:13257"/>
        <dbReference type="Rhea" id="RHEA-COMP:13258"/>
        <dbReference type="ChEBI" id="CHEBI:15378"/>
        <dbReference type="ChEBI" id="CHEBI:29985"/>
        <dbReference type="ChEBI" id="CHEBI:30616"/>
        <dbReference type="ChEBI" id="CHEBI:43474"/>
        <dbReference type="ChEBI" id="CHEBI:136572"/>
        <dbReference type="ChEBI" id="CHEBI:456216"/>
        <dbReference type="EC" id="6.3.2.17"/>
    </reaction>
</comment>
<organism evidence="23 24">
    <name type="scientific">Marinobacterium alkalitolerans</name>
    <dbReference type="NCBI Taxonomy" id="1542925"/>
    <lineage>
        <taxon>Bacteria</taxon>
        <taxon>Pseudomonadati</taxon>
        <taxon>Pseudomonadota</taxon>
        <taxon>Gammaproteobacteria</taxon>
        <taxon>Oceanospirillales</taxon>
        <taxon>Oceanospirillaceae</taxon>
        <taxon>Marinobacterium</taxon>
    </lineage>
</organism>
<evidence type="ECO:0000256" key="1">
    <source>
        <dbReference type="ARBA" id="ARBA00002714"/>
    </source>
</evidence>
<keyword evidence="12" id="KW-0460">Magnesium</keyword>
<evidence type="ECO:0000256" key="14">
    <source>
        <dbReference type="ARBA" id="ARBA00030048"/>
    </source>
</evidence>
<evidence type="ECO:0000256" key="16">
    <source>
        <dbReference type="ARBA" id="ARBA00032510"/>
    </source>
</evidence>
<keyword evidence="24" id="KW-1185">Reference proteome</keyword>
<evidence type="ECO:0000256" key="5">
    <source>
        <dbReference type="ARBA" id="ARBA00013023"/>
    </source>
</evidence>
<dbReference type="EC" id="6.3.2.17" evidence="6"/>
<dbReference type="SUPFAM" id="SSF53244">
    <property type="entry name" value="MurD-like peptide ligases, peptide-binding domain"/>
    <property type="match status" value="1"/>
</dbReference>
<dbReference type="Gene3D" id="3.40.1190.10">
    <property type="entry name" value="Mur-like, catalytic domain"/>
    <property type="match status" value="1"/>
</dbReference>
<dbReference type="PIRSF" id="PIRSF001563">
    <property type="entry name" value="Folylpolyglu_synth"/>
    <property type="match status" value="1"/>
</dbReference>
<evidence type="ECO:0000256" key="6">
    <source>
        <dbReference type="ARBA" id="ARBA00013025"/>
    </source>
</evidence>
<keyword evidence="11 21" id="KW-0067">ATP-binding</keyword>
<comment type="caution">
    <text evidence="23">The sequence shown here is derived from an EMBL/GenBank/DDBJ whole genome shotgun (WGS) entry which is preliminary data.</text>
</comment>
<evidence type="ECO:0000256" key="9">
    <source>
        <dbReference type="ARBA" id="ARBA00022723"/>
    </source>
</evidence>
<dbReference type="Gene3D" id="3.90.190.20">
    <property type="entry name" value="Mur ligase, C-terminal domain"/>
    <property type="match status" value="1"/>
</dbReference>
<dbReference type="Proteomes" id="UP000810171">
    <property type="component" value="Unassembled WGS sequence"/>
</dbReference>
<dbReference type="RefSeq" id="WP_209287652.1">
    <property type="nucleotide sequence ID" value="NZ_JACVEW010000013.1"/>
</dbReference>
<dbReference type="InterPro" id="IPR001645">
    <property type="entry name" value="Folylpolyglutamate_synth"/>
</dbReference>
<keyword evidence="8 21" id="KW-0436">Ligase</keyword>
<dbReference type="InterPro" id="IPR036565">
    <property type="entry name" value="Mur-like_cat_sf"/>
</dbReference>
<evidence type="ECO:0000256" key="10">
    <source>
        <dbReference type="ARBA" id="ARBA00022741"/>
    </source>
</evidence>
<comment type="similarity">
    <text evidence="4 21">Belongs to the folylpolyglutamate synthase family.</text>
</comment>
<dbReference type="EC" id="6.3.2.12" evidence="5"/>
<feature type="domain" description="Mur ligase C-terminal" evidence="22">
    <location>
        <begin position="292"/>
        <end position="412"/>
    </location>
</feature>
<evidence type="ECO:0000256" key="17">
    <source>
        <dbReference type="ARBA" id="ARBA00047493"/>
    </source>
</evidence>
<dbReference type="InterPro" id="IPR004101">
    <property type="entry name" value="Mur_ligase_C"/>
</dbReference>
<evidence type="ECO:0000313" key="23">
    <source>
        <dbReference type="EMBL" id="MBP0049037.1"/>
    </source>
</evidence>
<evidence type="ECO:0000256" key="21">
    <source>
        <dbReference type="PIRNR" id="PIRNR001563"/>
    </source>
</evidence>
<evidence type="ECO:0000256" key="11">
    <source>
        <dbReference type="ARBA" id="ARBA00022840"/>
    </source>
</evidence>
<name>A0ABS3ZBH2_9GAMM</name>
<accession>A0ABS3ZBH2</accession>
<evidence type="ECO:0000256" key="7">
    <source>
        <dbReference type="ARBA" id="ARBA00019357"/>
    </source>
</evidence>
<evidence type="ECO:0000256" key="3">
    <source>
        <dbReference type="ARBA" id="ARBA00005150"/>
    </source>
</evidence>
<evidence type="ECO:0000256" key="15">
    <source>
        <dbReference type="ARBA" id="ARBA00030592"/>
    </source>
</evidence>
<dbReference type="NCBIfam" id="NF008101">
    <property type="entry name" value="PRK10846.1"/>
    <property type="match status" value="1"/>
</dbReference>
<dbReference type="GO" id="GO:0004326">
    <property type="term" value="F:tetrahydrofolylpolyglutamate synthase activity"/>
    <property type="evidence" value="ECO:0007669"/>
    <property type="project" value="UniProtKB-EC"/>
</dbReference>
<keyword evidence="10 21" id="KW-0547">Nucleotide-binding</keyword>
<evidence type="ECO:0000256" key="19">
    <source>
        <dbReference type="ARBA" id="ARBA00049035"/>
    </source>
</evidence>
<dbReference type="PANTHER" id="PTHR11136">
    <property type="entry name" value="FOLYLPOLYGLUTAMATE SYNTHASE-RELATED"/>
    <property type="match status" value="1"/>
</dbReference>
<evidence type="ECO:0000256" key="8">
    <source>
        <dbReference type="ARBA" id="ARBA00022598"/>
    </source>
</evidence>
<reference evidence="23 24" key="1">
    <citation type="submission" date="2020-09" db="EMBL/GenBank/DDBJ databases">
        <authorList>
            <person name="Tanuku N.R.S."/>
        </authorList>
    </citation>
    <scope>NUCLEOTIDE SEQUENCE [LARGE SCALE GENOMIC DNA]</scope>
    <source>
        <strain evidence="23 24">AK62</strain>
    </source>
</reference>
<evidence type="ECO:0000256" key="2">
    <source>
        <dbReference type="ARBA" id="ARBA00004799"/>
    </source>
</evidence>
<evidence type="ECO:0000256" key="4">
    <source>
        <dbReference type="ARBA" id="ARBA00008276"/>
    </source>
</evidence>
<dbReference type="SUPFAM" id="SSF53623">
    <property type="entry name" value="MurD-like peptide ligases, catalytic domain"/>
    <property type="match status" value="1"/>
</dbReference>
<evidence type="ECO:0000256" key="12">
    <source>
        <dbReference type="ARBA" id="ARBA00022842"/>
    </source>
</evidence>